<accession>V2W7A1</accession>
<evidence type="ECO:0000313" key="2">
    <source>
        <dbReference type="Proteomes" id="UP000017559"/>
    </source>
</evidence>
<gene>
    <name evidence="1" type="ORF">Moror_11170</name>
</gene>
<evidence type="ECO:0000313" key="1">
    <source>
        <dbReference type="EMBL" id="ESK82678.1"/>
    </source>
</evidence>
<comment type="caution">
    <text evidence="1">The sequence shown here is derived from an EMBL/GenBank/DDBJ whole genome shotgun (WGS) entry which is preliminary data.</text>
</comment>
<proteinExistence type="predicted"/>
<protein>
    <submittedName>
        <fullName evidence="1">Uncharacterized protein</fullName>
    </submittedName>
</protein>
<dbReference type="AlphaFoldDB" id="V2W7A1"/>
<dbReference type="EMBL" id="AWSO01001832">
    <property type="protein sequence ID" value="ESK82678.1"/>
    <property type="molecule type" value="Genomic_DNA"/>
</dbReference>
<organism evidence="1 2">
    <name type="scientific">Moniliophthora roreri (strain MCA 2997)</name>
    <name type="common">Cocoa frosty pod rot fungus</name>
    <name type="synonym">Crinipellis roreri</name>
    <dbReference type="NCBI Taxonomy" id="1381753"/>
    <lineage>
        <taxon>Eukaryota</taxon>
        <taxon>Fungi</taxon>
        <taxon>Dikarya</taxon>
        <taxon>Basidiomycota</taxon>
        <taxon>Agaricomycotina</taxon>
        <taxon>Agaricomycetes</taxon>
        <taxon>Agaricomycetidae</taxon>
        <taxon>Agaricales</taxon>
        <taxon>Marasmiineae</taxon>
        <taxon>Marasmiaceae</taxon>
        <taxon>Moniliophthora</taxon>
    </lineage>
</organism>
<dbReference type="HOGENOM" id="CLU_2427543_0_0_1"/>
<sequence>MRRAVGWLHPTAPLPTFGVDFKSTYPEHRGGWWTDKRQQSEVNAVQTITTNTVGKQEDCGGKSPSLTPSLSSLQWNRLGFGTFFLGWEYER</sequence>
<keyword evidence="2" id="KW-1185">Reference proteome</keyword>
<dbReference type="KEGG" id="mrr:Moror_11170"/>
<reference evidence="1 2" key="1">
    <citation type="journal article" date="2014" name="BMC Genomics">
        <title>Genome and secretome analysis of the hemibiotrophic fungal pathogen, Moniliophthora roreri, which causes frosty pod rot disease of cacao: mechanisms of the biotrophic and necrotrophic phases.</title>
        <authorList>
            <person name="Meinhardt L.W."/>
            <person name="Costa G.G.L."/>
            <person name="Thomazella D.P.T."/>
            <person name="Teixeira P.J.P.L."/>
            <person name="Carazzolle M.F."/>
            <person name="Schuster S.C."/>
            <person name="Carlson J.E."/>
            <person name="Guiltinan M.J."/>
            <person name="Mieczkowski P."/>
            <person name="Farmer A."/>
            <person name="Ramaraj T."/>
            <person name="Crozier J."/>
            <person name="Davis R.E."/>
            <person name="Shao J."/>
            <person name="Melnick R.L."/>
            <person name="Pereira G.A.G."/>
            <person name="Bailey B.A."/>
        </authorList>
    </citation>
    <scope>NUCLEOTIDE SEQUENCE [LARGE SCALE GENOMIC DNA]</scope>
    <source>
        <strain evidence="1 2">MCA 2997</strain>
    </source>
</reference>
<name>V2W7A1_MONRO</name>
<dbReference type="Proteomes" id="UP000017559">
    <property type="component" value="Unassembled WGS sequence"/>
</dbReference>